<dbReference type="Proteomes" id="UP001595823">
    <property type="component" value="Unassembled WGS sequence"/>
</dbReference>
<keyword evidence="8" id="KW-1185">Reference proteome</keyword>
<dbReference type="Pfam" id="PF03109">
    <property type="entry name" value="ABC1"/>
    <property type="match status" value="1"/>
</dbReference>
<evidence type="ECO:0000313" key="8">
    <source>
        <dbReference type="Proteomes" id="UP001595823"/>
    </source>
</evidence>
<evidence type="ECO:0000313" key="7">
    <source>
        <dbReference type="EMBL" id="MFC4335489.1"/>
    </source>
</evidence>
<evidence type="ECO:0000256" key="5">
    <source>
        <dbReference type="SAM" id="MobiDB-lite"/>
    </source>
</evidence>
<evidence type="ECO:0000256" key="4">
    <source>
        <dbReference type="ARBA" id="ARBA00022840"/>
    </source>
</evidence>
<evidence type="ECO:0000259" key="6">
    <source>
        <dbReference type="Pfam" id="PF03109"/>
    </source>
</evidence>
<dbReference type="InterPro" id="IPR011009">
    <property type="entry name" value="Kinase-like_dom_sf"/>
</dbReference>
<evidence type="ECO:0000256" key="3">
    <source>
        <dbReference type="ARBA" id="ARBA00022741"/>
    </source>
</evidence>
<gene>
    <name evidence="7" type="ORF">ACFPET_09790</name>
</gene>
<dbReference type="InterPro" id="IPR051409">
    <property type="entry name" value="Atypical_kinase_ADCK"/>
</dbReference>
<sequence>MSKSHESRDDPETPASASTPDLPQRALSRGLKLASLPLGIAGRATVGMGKRLTGFADEVFGEDLQRKTADHLFRVLGQLKGGAMKLGQALSVFEAALPEGMAGPYRDALTKLQNSAPPLPAASVHGVLHRGMGEDWREQFLEFDDSPAAAASIGQVHRAVWKDGTEVAVKIQYPGAGKALQSDLKQLARIAPLFKTLQPNFDVREIIAEIQDRLMEELDYQYEAEAQRAFHEVFAEDEHIRVPAVLHAADEVLVTEWVEGTPLAEIIKNGTPSERDRAGWTLSTFHFSAPARTGLLHADPHPGNFALADDGRLIVYDFGAVARLPEGMPPEIGRLTTLALEDKGEEVVEGLREEGFIPQDLDLTGEDILHYLKPILTPLSGGEFTFTRQWLREETQRLTSADSHAARIGKKLSFPPSYLLIHRVTLGSIGVLCQLEATADWHEIIVEWVPGFSFKG</sequence>
<dbReference type="InterPro" id="IPR004147">
    <property type="entry name" value="ABC1_dom"/>
</dbReference>
<dbReference type="EMBL" id="JBHSDK010000013">
    <property type="protein sequence ID" value="MFC4335489.1"/>
    <property type="molecule type" value="Genomic_DNA"/>
</dbReference>
<dbReference type="Gene3D" id="1.10.510.10">
    <property type="entry name" value="Transferase(Phosphotransferase) domain 1"/>
    <property type="match status" value="1"/>
</dbReference>
<feature type="domain" description="ABC1 atypical kinase-like" evidence="6">
    <location>
        <begin position="111"/>
        <end position="337"/>
    </location>
</feature>
<organism evidence="7 8">
    <name type="scientific">Salininema proteolyticum</name>
    <dbReference type="NCBI Taxonomy" id="1607685"/>
    <lineage>
        <taxon>Bacteria</taxon>
        <taxon>Bacillati</taxon>
        <taxon>Actinomycetota</taxon>
        <taxon>Actinomycetes</taxon>
        <taxon>Glycomycetales</taxon>
        <taxon>Glycomycetaceae</taxon>
        <taxon>Salininema</taxon>
    </lineage>
</organism>
<reference evidence="8" key="1">
    <citation type="journal article" date="2019" name="Int. J. Syst. Evol. Microbiol.">
        <title>The Global Catalogue of Microorganisms (GCM) 10K type strain sequencing project: providing services to taxonomists for standard genome sequencing and annotation.</title>
        <authorList>
            <consortium name="The Broad Institute Genomics Platform"/>
            <consortium name="The Broad Institute Genome Sequencing Center for Infectious Disease"/>
            <person name="Wu L."/>
            <person name="Ma J."/>
        </authorList>
    </citation>
    <scope>NUCLEOTIDE SEQUENCE [LARGE SCALE GENOMIC DNA]</scope>
    <source>
        <strain evidence="8">IBRC-M 10908</strain>
    </source>
</reference>
<keyword evidence="3" id="KW-0547">Nucleotide-binding</keyword>
<comment type="caution">
    <text evidence="7">The sequence shown here is derived from an EMBL/GenBank/DDBJ whole genome shotgun (WGS) entry which is preliminary data.</text>
</comment>
<keyword evidence="7" id="KW-0418">Kinase</keyword>
<evidence type="ECO:0000256" key="2">
    <source>
        <dbReference type="ARBA" id="ARBA00022679"/>
    </source>
</evidence>
<name>A0ABV8TXF2_9ACTN</name>
<protein>
    <submittedName>
        <fullName evidence="7">ABC1 kinase family protein</fullName>
    </submittedName>
</protein>
<keyword evidence="2" id="KW-0808">Transferase</keyword>
<dbReference type="PANTHER" id="PTHR43851:SF3">
    <property type="entry name" value="COENZYME Q8"/>
    <property type="match status" value="1"/>
</dbReference>
<dbReference type="GO" id="GO:0016301">
    <property type="term" value="F:kinase activity"/>
    <property type="evidence" value="ECO:0007669"/>
    <property type="project" value="UniProtKB-KW"/>
</dbReference>
<keyword evidence="4" id="KW-0067">ATP-binding</keyword>
<dbReference type="InterPro" id="IPR034646">
    <property type="entry name" value="ADCK3_dom"/>
</dbReference>
<proteinExistence type="inferred from homology"/>
<comment type="similarity">
    <text evidence="1">Belongs to the protein kinase superfamily. ADCK protein kinase family.</text>
</comment>
<dbReference type="CDD" id="cd13970">
    <property type="entry name" value="ABC1_ADCK3"/>
    <property type="match status" value="1"/>
</dbReference>
<dbReference type="RefSeq" id="WP_380620388.1">
    <property type="nucleotide sequence ID" value="NZ_JBHSDK010000013.1"/>
</dbReference>
<evidence type="ECO:0000256" key="1">
    <source>
        <dbReference type="ARBA" id="ARBA00009670"/>
    </source>
</evidence>
<feature type="compositionally biased region" description="Basic and acidic residues" evidence="5">
    <location>
        <begin position="1"/>
        <end position="11"/>
    </location>
</feature>
<dbReference type="SUPFAM" id="SSF56112">
    <property type="entry name" value="Protein kinase-like (PK-like)"/>
    <property type="match status" value="1"/>
</dbReference>
<feature type="region of interest" description="Disordered" evidence="5">
    <location>
        <begin position="1"/>
        <end position="23"/>
    </location>
</feature>
<dbReference type="PANTHER" id="PTHR43851">
    <property type="match status" value="1"/>
</dbReference>
<accession>A0ABV8TXF2</accession>